<sequence>MLESATETLTAPAAPSLPTSPLAAHADEVFEATSPYDGDGFRNHCRRLFLFTEMLLAREGTPLARDLAYAIAMCHDLGIVSRGDTGRTYLERSRSLFAREMAGYELSAAQDVVDECLIYNHRLLPVPNLSPQADAFRRAVQIEHTRGLLRFGLPKAPVAAVFAAYPRDNFDRVLLDFTWRTLRHEPLTLVNGIFF</sequence>
<reference evidence="2" key="1">
    <citation type="submission" date="2016-10" db="EMBL/GenBank/DDBJ databases">
        <authorList>
            <person name="Varghese N."/>
            <person name="Submissions S."/>
        </authorList>
    </citation>
    <scope>NUCLEOTIDE SEQUENCE [LARGE SCALE GENOMIC DNA]</scope>
    <source>
        <strain evidence="2">ATCC 25963</strain>
    </source>
</reference>
<dbReference type="EMBL" id="FOMX01000007">
    <property type="protein sequence ID" value="SFE01103.1"/>
    <property type="molecule type" value="Genomic_DNA"/>
</dbReference>
<name>A0A1I1X5Z7_9BACT</name>
<organism evidence="1 2">
    <name type="scientific">Nannocystis exedens</name>
    <dbReference type="NCBI Taxonomy" id="54"/>
    <lineage>
        <taxon>Bacteria</taxon>
        <taxon>Pseudomonadati</taxon>
        <taxon>Myxococcota</taxon>
        <taxon>Polyangia</taxon>
        <taxon>Nannocystales</taxon>
        <taxon>Nannocystaceae</taxon>
        <taxon>Nannocystis</taxon>
    </lineage>
</organism>
<dbReference type="RefSeq" id="WP_096328962.1">
    <property type="nucleotide sequence ID" value="NZ_FOMX01000007.1"/>
</dbReference>
<dbReference type="OrthoDB" id="459260at2"/>
<evidence type="ECO:0008006" key="3">
    <source>
        <dbReference type="Google" id="ProtNLM"/>
    </source>
</evidence>
<dbReference type="SUPFAM" id="SSF109604">
    <property type="entry name" value="HD-domain/PDEase-like"/>
    <property type="match status" value="1"/>
</dbReference>
<gene>
    <name evidence="1" type="ORF">SAMN02745121_02665</name>
</gene>
<accession>A0A1I1X5Z7</accession>
<dbReference type="STRING" id="54.SAMN02745121_02665"/>
<evidence type="ECO:0000313" key="2">
    <source>
        <dbReference type="Proteomes" id="UP000199400"/>
    </source>
</evidence>
<proteinExistence type="predicted"/>
<keyword evidence="2" id="KW-1185">Reference proteome</keyword>
<protein>
    <recommendedName>
        <fullName evidence="3">HD domain-containing protein</fullName>
    </recommendedName>
</protein>
<dbReference type="AlphaFoldDB" id="A0A1I1X5Z7"/>
<evidence type="ECO:0000313" key="1">
    <source>
        <dbReference type="EMBL" id="SFE01103.1"/>
    </source>
</evidence>
<dbReference type="Proteomes" id="UP000199400">
    <property type="component" value="Unassembled WGS sequence"/>
</dbReference>